<keyword evidence="1" id="KW-1185">Reference proteome</keyword>
<dbReference type="Proteomes" id="UP000887563">
    <property type="component" value="Unplaced"/>
</dbReference>
<proteinExistence type="predicted"/>
<sequence length="85" mass="9425">MSLSFILLIIVLSVIRVIVMISMASIVIGTVIGTVTCYVTWAPTAITSNSFSEIRTRNIHTFSITQQKLKVQSQFISRNVIRGPL</sequence>
<evidence type="ECO:0000313" key="1">
    <source>
        <dbReference type="Proteomes" id="UP000887563"/>
    </source>
</evidence>
<name>A0A914MHV7_MELIC</name>
<reference evidence="2" key="1">
    <citation type="submission" date="2022-11" db="UniProtKB">
        <authorList>
            <consortium name="WormBaseParasite"/>
        </authorList>
    </citation>
    <scope>IDENTIFICATION</scope>
</reference>
<dbReference type="WBParaSite" id="Minc3s01776g26210">
    <property type="protein sequence ID" value="Minc3s01776g26210"/>
    <property type="gene ID" value="Minc3s01776g26210"/>
</dbReference>
<accession>A0A914MHV7</accession>
<evidence type="ECO:0000313" key="2">
    <source>
        <dbReference type="WBParaSite" id="Minc3s01776g26210"/>
    </source>
</evidence>
<dbReference type="AlphaFoldDB" id="A0A914MHV7"/>
<organism evidence="1 2">
    <name type="scientific">Meloidogyne incognita</name>
    <name type="common">Southern root-knot nematode worm</name>
    <name type="synonym">Oxyuris incognita</name>
    <dbReference type="NCBI Taxonomy" id="6306"/>
    <lineage>
        <taxon>Eukaryota</taxon>
        <taxon>Metazoa</taxon>
        <taxon>Ecdysozoa</taxon>
        <taxon>Nematoda</taxon>
        <taxon>Chromadorea</taxon>
        <taxon>Rhabditida</taxon>
        <taxon>Tylenchina</taxon>
        <taxon>Tylenchomorpha</taxon>
        <taxon>Tylenchoidea</taxon>
        <taxon>Meloidogynidae</taxon>
        <taxon>Meloidogyninae</taxon>
        <taxon>Meloidogyne</taxon>
        <taxon>Meloidogyne incognita group</taxon>
    </lineage>
</organism>
<protein>
    <submittedName>
        <fullName evidence="2">Candidate secreted effector</fullName>
    </submittedName>
</protein>